<protein>
    <recommendedName>
        <fullName evidence="5">DUF805 domain-containing protein</fullName>
    </recommendedName>
</protein>
<evidence type="ECO:0000256" key="2">
    <source>
        <dbReference type="SAM" id="Phobius"/>
    </source>
</evidence>
<keyword evidence="2" id="KW-0812">Transmembrane</keyword>
<feature type="transmembrane region" description="Helical" evidence="2">
    <location>
        <begin position="114"/>
        <end position="129"/>
    </location>
</feature>
<feature type="transmembrane region" description="Helical" evidence="2">
    <location>
        <begin position="164"/>
        <end position="189"/>
    </location>
</feature>
<dbReference type="GO" id="GO:0016020">
    <property type="term" value="C:membrane"/>
    <property type="evidence" value="ECO:0007669"/>
    <property type="project" value="InterPro"/>
</dbReference>
<comment type="caution">
    <text evidence="3">The sequence shown here is derived from an EMBL/GenBank/DDBJ whole genome shotgun (WGS) entry which is preliminary data.</text>
</comment>
<feature type="transmembrane region" description="Helical" evidence="2">
    <location>
        <begin position="56"/>
        <end position="73"/>
    </location>
</feature>
<dbReference type="PATRIC" id="fig|1002367.3.peg.222"/>
<feature type="region of interest" description="Disordered" evidence="1">
    <location>
        <begin position="1"/>
        <end position="25"/>
    </location>
</feature>
<evidence type="ECO:0008006" key="5">
    <source>
        <dbReference type="Google" id="ProtNLM"/>
    </source>
</evidence>
<accession>G6AUJ5</accession>
<sequence length="282" mass="34063">MEEEIKDRAEVTSQDENTVQNGEKNASANNALHTTNVFYKIKQIFSIDGRIRRREYNMTLWGAIICLWLSLFWYDQNNYNHNETLNMFVCIFIAIWGYILFAQGGKRCQDLNRQLYWQFIPFYFIWMMFSDGDDNENIFGDCPKKKELYKNTLSGKICGIGKVLIANFVVLLISFPFLFSLFSGILLTYRINKIDRYRNEFIEYTERIYDTEINIPERDSIEWSKRYMLGLRFYPMSGRSWWMFRRDYNKFDAKIYIECYRIMGKEPPMYYIEQAAGYERYY</sequence>
<feature type="compositionally biased region" description="Polar residues" evidence="1">
    <location>
        <begin position="11"/>
        <end position="25"/>
    </location>
</feature>
<gene>
    <name evidence="3" type="ORF">HMPREF0673_00280</name>
</gene>
<keyword evidence="2" id="KW-0472">Membrane</keyword>
<dbReference type="EMBL" id="AFZZ01000037">
    <property type="protein sequence ID" value="EHJ41923.1"/>
    <property type="molecule type" value="Genomic_DNA"/>
</dbReference>
<keyword evidence="2" id="KW-1133">Transmembrane helix</keyword>
<dbReference type="Proteomes" id="UP000004407">
    <property type="component" value="Unassembled WGS sequence"/>
</dbReference>
<proteinExistence type="predicted"/>
<evidence type="ECO:0000256" key="1">
    <source>
        <dbReference type="SAM" id="MobiDB-lite"/>
    </source>
</evidence>
<dbReference type="Pfam" id="PF05656">
    <property type="entry name" value="DUF805"/>
    <property type="match status" value="1"/>
</dbReference>
<feature type="compositionally biased region" description="Basic and acidic residues" evidence="1">
    <location>
        <begin position="1"/>
        <end position="10"/>
    </location>
</feature>
<dbReference type="InterPro" id="IPR008523">
    <property type="entry name" value="DUF805"/>
</dbReference>
<dbReference type="eggNOG" id="COG3152">
    <property type="taxonomic scope" value="Bacteria"/>
</dbReference>
<dbReference type="HOGENOM" id="CLU_986448_0_0_10"/>
<evidence type="ECO:0000313" key="3">
    <source>
        <dbReference type="EMBL" id="EHJ41923.1"/>
    </source>
</evidence>
<dbReference type="AlphaFoldDB" id="G6AUJ5"/>
<organism evidence="3 4">
    <name type="scientific">Leyella stercorea DSM 18206</name>
    <dbReference type="NCBI Taxonomy" id="1002367"/>
    <lineage>
        <taxon>Bacteria</taxon>
        <taxon>Pseudomonadati</taxon>
        <taxon>Bacteroidota</taxon>
        <taxon>Bacteroidia</taxon>
        <taxon>Bacteroidales</taxon>
        <taxon>Prevotellaceae</taxon>
        <taxon>Leyella</taxon>
    </lineage>
</organism>
<feature type="transmembrane region" description="Helical" evidence="2">
    <location>
        <begin position="85"/>
        <end position="102"/>
    </location>
</feature>
<dbReference type="GeneID" id="78338410"/>
<dbReference type="RefSeq" id="WP_007897068.1">
    <property type="nucleotide sequence ID" value="NZ_JH379361.1"/>
</dbReference>
<evidence type="ECO:0000313" key="4">
    <source>
        <dbReference type="Proteomes" id="UP000004407"/>
    </source>
</evidence>
<name>G6AUJ5_9BACT</name>
<reference evidence="3 4" key="1">
    <citation type="submission" date="2011-08" db="EMBL/GenBank/DDBJ databases">
        <authorList>
            <person name="Weinstock G."/>
            <person name="Sodergren E."/>
            <person name="Clifton S."/>
            <person name="Fulton L."/>
            <person name="Fulton B."/>
            <person name="Courtney L."/>
            <person name="Fronick C."/>
            <person name="Harrison M."/>
            <person name="Strong C."/>
            <person name="Farmer C."/>
            <person name="Delahaunty K."/>
            <person name="Markovic C."/>
            <person name="Hall O."/>
            <person name="Minx P."/>
            <person name="Tomlinson C."/>
            <person name="Mitreva M."/>
            <person name="Hou S."/>
            <person name="Chen J."/>
            <person name="Wollam A."/>
            <person name="Pepin K.H."/>
            <person name="Johnson M."/>
            <person name="Bhonagiri V."/>
            <person name="Zhang X."/>
            <person name="Suruliraj S."/>
            <person name="Warren W."/>
            <person name="Chinwalla A."/>
            <person name="Mardis E.R."/>
            <person name="Wilson R.K."/>
        </authorList>
    </citation>
    <scope>NUCLEOTIDE SEQUENCE [LARGE SCALE GENOMIC DNA]</scope>
    <source>
        <strain evidence="3 4">DSM 18206</strain>
    </source>
</reference>